<reference evidence="6" key="1">
    <citation type="submission" date="2023-01" db="EMBL/GenBank/DDBJ databases">
        <authorList>
            <person name="Van Ghelder C."/>
            <person name="Rancurel C."/>
        </authorList>
    </citation>
    <scope>NUCLEOTIDE SEQUENCE</scope>
    <source>
        <strain evidence="6">CNCM I-4278</strain>
    </source>
</reference>
<feature type="compositionally biased region" description="Basic and acidic residues" evidence="4">
    <location>
        <begin position="564"/>
        <end position="574"/>
    </location>
</feature>
<dbReference type="AlphaFoldDB" id="A0A9W4UL58"/>
<gene>
    <name evidence="6" type="ORF">PDIGIT_LOCUS11110</name>
</gene>
<evidence type="ECO:0000313" key="7">
    <source>
        <dbReference type="Proteomes" id="UP001152607"/>
    </source>
</evidence>
<dbReference type="GO" id="GO:0006351">
    <property type="term" value="P:DNA-templated transcription"/>
    <property type="evidence" value="ECO:0007669"/>
    <property type="project" value="InterPro"/>
</dbReference>
<feature type="region of interest" description="Disordered" evidence="4">
    <location>
        <begin position="550"/>
        <end position="622"/>
    </location>
</feature>
<evidence type="ECO:0000256" key="4">
    <source>
        <dbReference type="SAM" id="MobiDB-lite"/>
    </source>
</evidence>
<comment type="subcellular location">
    <subcellularLocation>
        <location evidence="1">Nucleus</location>
    </subcellularLocation>
</comment>
<accession>A0A9W4UL58</accession>
<feature type="region of interest" description="Disordered" evidence="4">
    <location>
        <begin position="691"/>
        <end position="710"/>
    </location>
</feature>
<proteinExistence type="predicted"/>
<dbReference type="OrthoDB" id="5344325at2759"/>
<name>A0A9W4UL58_9PLEO</name>
<dbReference type="PANTHER" id="PTHR31001:SF84">
    <property type="entry name" value="FUNGAL SPECIFIC TRANSCRIPTION FACTOR"/>
    <property type="match status" value="1"/>
</dbReference>
<dbReference type="InterPro" id="IPR036864">
    <property type="entry name" value="Zn2-C6_fun-type_DNA-bd_sf"/>
</dbReference>
<dbReference type="CDD" id="cd12148">
    <property type="entry name" value="fungal_TF_MHR"/>
    <property type="match status" value="1"/>
</dbReference>
<dbReference type="Pfam" id="PF04082">
    <property type="entry name" value="Fungal_trans"/>
    <property type="match status" value="1"/>
</dbReference>
<dbReference type="InterPro" id="IPR050613">
    <property type="entry name" value="Sec_Metabolite_Reg"/>
</dbReference>
<feature type="domain" description="Zn(2)-C6 fungal-type" evidence="5">
    <location>
        <begin position="11"/>
        <end position="42"/>
    </location>
</feature>
<dbReference type="GO" id="GO:0005634">
    <property type="term" value="C:nucleus"/>
    <property type="evidence" value="ECO:0007669"/>
    <property type="project" value="UniProtKB-SubCell"/>
</dbReference>
<dbReference type="SUPFAM" id="SSF57701">
    <property type="entry name" value="Zn2/Cys6 DNA-binding domain"/>
    <property type="match status" value="1"/>
</dbReference>
<feature type="region of interest" description="Disordered" evidence="4">
    <location>
        <begin position="43"/>
        <end position="79"/>
    </location>
</feature>
<organism evidence="6 7">
    <name type="scientific">Periconia digitata</name>
    <dbReference type="NCBI Taxonomy" id="1303443"/>
    <lineage>
        <taxon>Eukaryota</taxon>
        <taxon>Fungi</taxon>
        <taxon>Dikarya</taxon>
        <taxon>Ascomycota</taxon>
        <taxon>Pezizomycotina</taxon>
        <taxon>Dothideomycetes</taxon>
        <taxon>Pleosporomycetidae</taxon>
        <taxon>Pleosporales</taxon>
        <taxon>Massarineae</taxon>
        <taxon>Periconiaceae</taxon>
        <taxon>Periconia</taxon>
    </lineage>
</organism>
<evidence type="ECO:0000256" key="3">
    <source>
        <dbReference type="ARBA" id="ARBA00023242"/>
    </source>
</evidence>
<comment type="caution">
    <text evidence="6">The sequence shown here is derived from an EMBL/GenBank/DDBJ whole genome shotgun (WGS) entry which is preliminary data.</text>
</comment>
<dbReference type="InterPro" id="IPR001138">
    <property type="entry name" value="Zn2Cys6_DnaBD"/>
</dbReference>
<sequence length="710" mass="79505">MQASKDRSSTSCTECQRRKQKCSREWPCNHCLARKVPHLCHFGNKKTKPAQSSDSSARETAADIRGSKRDFSDAIDDSGLHDDAVPGDYGHGLKMWGYMPGHVHYNLGQPADDDEYASNEIFTEATNQVGKALAAMPPRSITDAIVNHFLTSVNHRYNSIYAPTFTQQYVHWWADRTNARNLSPHFTCLLLRILSYTTQYLTSSLRGMIEFELACSCQSLTERFSTIADQLSKNFPPSCPTLERVQEQFLKCAWLKSEGNIVEAWHALSYTIRQAQELGLDKDSGIDDLSEYDIEMRRRMWALLFVWDWQMSSWLNRPRLINQKDLSFTLPNLRLDQSSTELNLVSPFCHVALEASLARRLAHIQVDVRTSNDYTTDQITTALAEIDAFIDELPPVFRVDSTDKSFDQDHPYLVFQRFQLHAVIYMSSLMFVKPYLARDQRQPSTDHDAHYLKTGITIALTLLKIGHQMFEHAFPINAKSHMVIFCIFDPSTILCSAIIHDRDHTLPRREEAMEMIDHSITALRKLSRATKIGAASHRFLLDLVQASPALSRDSSHGSTKRHRGVDSSKSDLKSHGQSHSVSTSLTQTPASIDPTTTSTPNDDGNPSQLVAPSFPPIAPEAPIDTDIPFDLNSFIPPDPYFTAATTTAPLPPFFPHASQPLEMGGLEQIWDWEGLNLDFESLGQGANVFGDSGIEGADGDKGGLGDVSQA</sequence>
<dbReference type="PANTHER" id="PTHR31001">
    <property type="entry name" value="UNCHARACTERIZED TRANSCRIPTIONAL REGULATORY PROTEIN"/>
    <property type="match status" value="1"/>
</dbReference>
<dbReference type="SMART" id="SM00906">
    <property type="entry name" value="Fungal_trans"/>
    <property type="match status" value="1"/>
</dbReference>
<dbReference type="Gene3D" id="4.10.240.10">
    <property type="entry name" value="Zn(2)-C6 fungal-type DNA-binding domain"/>
    <property type="match status" value="1"/>
</dbReference>
<dbReference type="PROSITE" id="PS50048">
    <property type="entry name" value="ZN2_CY6_FUNGAL_2"/>
    <property type="match status" value="1"/>
</dbReference>
<evidence type="ECO:0000256" key="2">
    <source>
        <dbReference type="ARBA" id="ARBA00022723"/>
    </source>
</evidence>
<dbReference type="EMBL" id="CAOQHR010000008">
    <property type="protein sequence ID" value="CAI6337990.1"/>
    <property type="molecule type" value="Genomic_DNA"/>
</dbReference>
<protein>
    <recommendedName>
        <fullName evidence="5">Zn(2)-C6 fungal-type domain-containing protein</fullName>
    </recommendedName>
</protein>
<dbReference type="Proteomes" id="UP001152607">
    <property type="component" value="Unassembled WGS sequence"/>
</dbReference>
<evidence type="ECO:0000259" key="5">
    <source>
        <dbReference type="PROSITE" id="PS50048"/>
    </source>
</evidence>
<evidence type="ECO:0000313" key="6">
    <source>
        <dbReference type="EMBL" id="CAI6337990.1"/>
    </source>
</evidence>
<dbReference type="GO" id="GO:0008270">
    <property type="term" value="F:zinc ion binding"/>
    <property type="evidence" value="ECO:0007669"/>
    <property type="project" value="InterPro"/>
</dbReference>
<keyword evidence="7" id="KW-1185">Reference proteome</keyword>
<dbReference type="GO" id="GO:0003677">
    <property type="term" value="F:DNA binding"/>
    <property type="evidence" value="ECO:0007669"/>
    <property type="project" value="InterPro"/>
</dbReference>
<keyword evidence="2" id="KW-0479">Metal-binding</keyword>
<dbReference type="GO" id="GO:0000981">
    <property type="term" value="F:DNA-binding transcription factor activity, RNA polymerase II-specific"/>
    <property type="evidence" value="ECO:0007669"/>
    <property type="project" value="InterPro"/>
</dbReference>
<dbReference type="InterPro" id="IPR007219">
    <property type="entry name" value="XnlR_reg_dom"/>
</dbReference>
<keyword evidence="3" id="KW-0539">Nucleus</keyword>
<dbReference type="SMART" id="SM00066">
    <property type="entry name" value="GAL4"/>
    <property type="match status" value="1"/>
</dbReference>
<dbReference type="CDD" id="cd00067">
    <property type="entry name" value="GAL4"/>
    <property type="match status" value="1"/>
</dbReference>
<feature type="compositionally biased region" description="Polar residues" evidence="4">
    <location>
        <begin position="575"/>
        <end position="610"/>
    </location>
</feature>
<feature type="compositionally biased region" description="Basic and acidic residues" evidence="4">
    <location>
        <begin position="56"/>
        <end position="79"/>
    </location>
</feature>
<evidence type="ECO:0000256" key="1">
    <source>
        <dbReference type="ARBA" id="ARBA00004123"/>
    </source>
</evidence>